<evidence type="ECO:0000313" key="7">
    <source>
        <dbReference type="EMBL" id="MCX2744242.1"/>
    </source>
</evidence>
<dbReference type="GO" id="GO:0005524">
    <property type="term" value="F:ATP binding"/>
    <property type="evidence" value="ECO:0007669"/>
    <property type="project" value="UniProtKB-KW"/>
</dbReference>
<dbReference type="Gene3D" id="2.130.10.10">
    <property type="entry name" value="YVTN repeat-like/Quinoprotein amine dehydrogenase"/>
    <property type="match status" value="2"/>
</dbReference>
<dbReference type="EMBL" id="JAPFQN010000005">
    <property type="protein sequence ID" value="MCX2744242.1"/>
    <property type="molecule type" value="Genomic_DNA"/>
</dbReference>
<keyword evidence="7" id="KW-0547">Nucleotide-binding</keyword>
<dbReference type="SMART" id="SM00388">
    <property type="entry name" value="HisKA"/>
    <property type="match status" value="1"/>
</dbReference>
<feature type="transmembrane region" description="Helical" evidence="5">
    <location>
        <begin position="784"/>
        <end position="804"/>
    </location>
</feature>
<feature type="domain" description="Histidine kinase" evidence="6">
    <location>
        <begin position="854"/>
        <end position="1068"/>
    </location>
</feature>
<keyword evidence="4" id="KW-0175">Coiled coil</keyword>
<dbReference type="SMART" id="SM00387">
    <property type="entry name" value="HATPase_c"/>
    <property type="match status" value="1"/>
</dbReference>
<dbReference type="PROSITE" id="PS50109">
    <property type="entry name" value="HIS_KIN"/>
    <property type="match status" value="1"/>
</dbReference>
<dbReference type="Pfam" id="PF02518">
    <property type="entry name" value="HATPase_c"/>
    <property type="match status" value="1"/>
</dbReference>
<accession>A0ABT3RR36</accession>
<gene>
    <name evidence="7" type="ORF">OO013_10215</name>
</gene>
<comment type="caution">
    <text evidence="7">The sequence shown here is derived from an EMBL/GenBank/DDBJ whole genome shotgun (WGS) entry which is preliminary data.</text>
</comment>
<keyword evidence="5" id="KW-1133">Transmembrane helix</keyword>
<dbReference type="SUPFAM" id="SSF63829">
    <property type="entry name" value="Calcium-dependent phosphotriesterase"/>
    <property type="match status" value="1"/>
</dbReference>
<dbReference type="PANTHER" id="PTHR43547">
    <property type="entry name" value="TWO-COMPONENT HISTIDINE KINASE"/>
    <property type="match status" value="1"/>
</dbReference>
<organism evidence="7 8">
    <name type="scientific">Mangrovivirga halotolerans</name>
    <dbReference type="NCBI Taxonomy" id="2993936"/>
    <lineage>
        <taxon>Bacteria</taxon>
        <taxon>Pseudomonadati</taxon>
        <taxon>Bacteroidota</taxon>
        <taxon>Cytophagia</taxon>
        <taxon>Cytophagales</taxon>
        <taxon>Mangrovivirgaceae</taxon>
        <taxon>Mangrovivirga</taxon>
    </lineage>
</organism>
<dbReference type="InterPro" id="IPR004358">
    <property type="entry name" value="Sig_transdc_His_kin-like_C"/>
</dbReference>
<evidence type="ECO:0000259" key="6">
    <source>
        <dbReference type="PROSITE" id="PS50109"/>
    </source>
</evidence>
<dbReference type="InterPro" id="IPR005467">
    <property type="entry name" value="His_kinase_dom"/>
</dbReference>
<dbReference type="InterPro" id="IPR036890">
    <property type="entry name" value="HATPase_C_sf"/>
</dbReference>
<dbReference type="InterPro" id="IPR003594">
    <property type="entry name" value="HATPase_dom"/>
</dbReference>
<dbReference type="InterPro" id="IPR013783">
    <property type="entry name" value="Ig-like_fold"/>
</dbReference>
<evidence type="ECO:0000256" key="1">
    <source>
        <dbReference type="ARBA" id="ARBA00000085"/>
    </source>
</evidence>
<evidence type="ECO:0000256" key="3">
    <source>
        <dbReference type="ARBA" id="ARBA00022553"/>
    </source>
</evidence>
<dbReference type="InterPro" id="IPR015943">
    <property type="entry name" value="WD40/YVTN_repeat-like_dom_sf"/>
</dbReference>
<keyword evidence="5" id="KW-0812">Transmembrane</keyword>
<dbReference type="InterPro" id="IPR011110">
    <property type="entry name" value="Reg_prop"/>
</dbReference>
<name>A0ABT3RR36_9BACT</name>
<evidence type="ECO:0000256" key="5">
    <source>
        <dbReference type="SAM" id="Phobius"/>
    </source>
</evidence>
<dbReference type="InterPro" id="IPR003661">
    <property type="entry name" value="HisK_dim/P_dom"/>
</dbReference>
<evidence type="ECO:0000313" key="8">
    <source>
        <dbReference type="Proteomes" id="UP001209885"/>
    </source>
</evidence>
<proteinExistence type="predicted"/>
<comment type="catalytic activity">
    <reaction evidence="1">
        <text>ATP + protein L-histidine = ADP + protein N-phospho-L-histidine.</text>
        <dbReference type="EC" id="2.7.13.3"/>
    </reaction>
</comment>
<dbReference type="InterPro" id="IPR011047">
    <property type="entry name" value="Quinoprotein_ADH-like_sf"/>
</dbReference>
<dbReference type="InterPro" id="IPR003961">
    <property type="entry name" value="FN3_dom"/>
</dbReference>
<evidence type="ECO:0000256" key="2">
    <source>
        <dbReference type="ARBA" id="ARBA00012438"/>
    </source>
</evidence>
<evidence type="ECO:0000256" key="4">
    <source>
        <dbReference type="SAM" id="Coils"/>
    </source>
</evidence>
<dbReference type="Pfam" id="PF07495">
    <property type="entry name" value="Y_Y_Y"/>
    <property type="match status" value="1"/>
</dbReference>
<dbReference type="SUPFAM" id="SSF50998">
    <property type="entry name" value="Quinoprotein alcohol dehydrogenase-like"/>
    <property type="match status" value="1"/>
</dbReference>
<keyword evidence="7" id="KW-0067">ATP-binding</keyword>
<reference evidence="7 8" key="1">
    <citation type="submission" date="2022-11" db="EMBL/GenBank/DDBJ databases">
        <title>The characterization of three novel Bacteroidetes species and genomic analysis of their roles in tidal elemental geochemical cycles.</title>
        <authorList>
            <person name="Ma K."/>
        </authorList>
    </citation>
    <scope>NUCLEOTIDE SEQUENCE [LARGE SCALE GENOMIC DNA]</scope>
    <source>
        <strain evidence="7 8">M17</strain>
    </source>
</reference>
<dbReference type="PANTHER" id="PTHR43547:SF2">
    <property type="entry name" value="HYBRID SIGNAL TRANSDUCTION HISTIDINE KINASE C"/>
    <property type="match status" value="1"/>
</dbReference>
<dbReference type="Proteomes" id="UP001209885">
    <property type="component" value="Unassembled WGS sequence"/>
</dbReference>
<dbReference type="Gene3D" id="3.30.565.10">
    <property type="entry name" value="Histidine kinase-like ATPase, C-terminal domain"/>
    <property type="match status" value="1"/>
</dbReference>
<dbReference type="Pfam" id="PF07494">
    <property type="entry name" value="Reg_prop"/>
    <property type="match status" value="2"/>
</dbReference>
<feature type="coiled-coil region" evidence="4">
    <location>
        <begin position="820"/>
        <end position="854"/>
    </location>
</feature>
<dbReference type="CDD" id="cd00063">
    <property type="entry name" value="FN3"/>
    <property type="match status" value="1"/>
</dbReference>
<dbReference type="Gene3D" id="2.60.40.10">
    <property type="entry name" value="Immunoglobulins"/>
    <property type="match status" value="1"/>
</dbReference>
<dbReference type="RefSeq" id="WP_266056707.1">
    <property type="nucleotide sequence ID" value="NZ_JAPFQN010000005.1"/>
</dbReference>
<keyword evidence="8" id="KW-1185">Reference proteome</keyword>
<keyword evidence="3" id="KW-0597">Phosphoprotein</keyword>
<protein>
    <recommendedName>
        <fullName evidence="2">histidine kinase</fullName>
        <ecNumber evidence="2">2.7.13.3</ecNumber>
    </recommendedName>
</protein>
<sequence length="1085" mass="123588">MLFQGIGTTDIYAQNEYKFHHLSVEDGLSQTAVTDIAEDDLGFIWIATQNGLNKYDGKNFQIFRHSSDSLHSIPNNSIRKIKPLSGNQLAICTHNGLSIYDNKHDYFKHYKNLNTDSILFSGRYIVDVEELPDSRLVVAGYNGYLSIIDRKDNKVETINNSDKKAIKHKYPSIIGFALFKDDLVVSTSNGLKFINTKTFDFDTLKENSLADKNLLVADFDKITDSTAIITSYYQGAYLLNVSSAQIEPIYEKESFQVIETHYDSLRNLFLFGTQSSGLITYDPKTKETKNYHHDEEASFSLKSDQVYNIYQDSNDNIWFATTNGVHVCYANQLGFENISYSPNENKGLNDKIIWGVVENEDKVFIGTQNHGVNIYNKKSGEFEYLLHDSTKENSLSFDAVTILKRVPEENGIYIGTEEGLNFYNEKTGEIQNIFHEEATFKGSYLNYIGDVISDDKGNIYTISSFNLNKLNKKTGKLEEILFDSSLDTLLLNYGINTAYINSTDSVVYLGTPMGLIKRDYKEGNTFSFIESEKFSLKDIDVFDITADSKGNLLIATDFGLAIYDQQDGDISIYNKESGLPVNIVYDVLIDNSEQIWVTTDLGISRFNDKDKTFINFDKKDGISIDEFNENASYFNPETNNIFFGGLGGITYLNTDSVNFYSNSPKPIFTDLYLFNERIIPSDSSIISKSLSHIDTLFLNYDQSVISLKWTSIITNPDKNISYEYRMVNFDKDWIEAGEKSEVTYTNLAPGKYIFQVKAINKLQPEDSKTTEIVILVKPPFWKTLWFYALVFIVISTSITSFIYFRIRKIKSQKLHLEKQIRIHTHELAFQKDQLEEINKELQIKNDEMEKFTYTVSHDLKSPLVTVQGFVSILKHDLTNGNLSQVDGDLDQLERATGRMQTLINDLLELSRIGMVVNHFDYCLLDDIIEESLSAVKGHIHNKNATIVKSYSPDLKVYGDKSRLLQVFQNLIENALKYMGSQDEPRVEIGIKDGVKRIFYVKDNGAGIAKEHQERIFNLFDRLEKNVEGTGIGLALVEKIVKMHNGNIWVESDGPRKGSTFFFTIDLKESVNSSESKTEDITQSYS</sequence>
<dbReference type="EC" id="2.7.13.3" evidence="2"/>
<dbReference type="PRINTS" id="PR00344">
    <property type="entry name" value="BCTRLSENSOR"/>
</dbReference>
<dbReference type="Gene3D" id="1.10.287.130">
    <property type="match status" value="1"/>
</dbReference>
<dbReference type="SUPFAM" id="SSF55874">
    <property type="entry name" value="ATPase domain of HSP90 chaperone/DNA topoisomerase II/histidine kinase"/>
    <property type="match status" value="1"/>
</dbReference>
<dbReference type="Pfam" id="PF00512">
    <property type="entry name" value="HisKA"/>
    <property type="match status" value="1"/>
</dbReference>
<dbReference type="InterPro" id="IPR011123">
    <property type="entry name" value="Y_Y_Y"/>
</dbReference>
<dbReference type="CDD" id="cd00082">
    <property type="entry name" value="HisKA"/>
    <property type="match status" value="1"/>
</dbReference>
<dbReference type="SUPFAM" id="SSF47384">
    <property type="entry name" value="Homodimeric domain of signal transducing histidine kinase"/>
    <property type="match status" value="1"/>
</dbReference>
<dbReference type="InterPro" id="IPR036097">
    <property type="entry name" value="HisK_dim/P_sf"/>
</dbReference>
<keyword evidence="5" id="KW-0472">Membrane</keyword>